<dbReference type="GO" id="GO:0055085">
    <property type="term" value="P:transmembrane transport"/>
    <property type="evidence" value="ECO:0007669"/>
    <property type="project" value="InterPro"/>
</dbReference>
<dbReference type="InterPro" id="IPR004776">
    <property type="entry name" value="Mem_transp_PIN-like"/>
</dbReference>
<sequence length="311" mass="31978">MTAALDVVLPVFLIIAGGWVAAWRGVMDGPAVDALMRFAQGVAVPVLLALSIGRLDLGASYDAGLFLSFYAGAFAGFAAGFFGARLLGRPATDAVAIGFAGMFSNSLLLGVAITERAYGADALSANFAIISIHSPMLYAAGILAMELARSHGQGLPAGQVARQVLRAIATQPMVQGIAVGLTINLTGLPLPDFVWGAMKMIGGAAIPCALFGLGGVLLRYRPEGDGRAIALVIVLSLVLHPAITWGLGTQVFDLTTAQLRSAVLTGAMAPGVNAYLFANSYGAAKRVAASSVLLATLISVLTIPVWLQMLP</sequence>
<evidence type="ECO:0000256" key="7">
    <source>
        <dbReference type="ARBA" id="ARBA00023136"/>
    </source>
</evidence>
<reference evidence="9" key="1">
    <citation type="journal article" date="2014" name="Int. J. Syst. Evol. Microbiol.">
        <title>Complete genome sequence of Corynebacterium casei LMG S-19264T (=DSM 44701T), isolated from a smear-ripened cheese.</title>
        <authorList>
            <consortium name="US DOE Joint Genome Institute (JGI-PGF)"/>
            <person name="Walter F."/>
            <person name="Albersmeier A."/>
            <person name="Kalinowski J."/>
            <person name="Ruckert C."/>
        </authorList>
    </citation>
    <scope>NUCLEOTIDE SEQUENCE</scope>
    <source>
        <strain evidence="9">KCTC 23714</strain>
    </source>
</reference>
<dbReference type="Proteomes" id="UP000628984">
    <property type="component" value="Unassembled WGS sequence"/>
</dbReference>
<proteinExistence type="inferred from homology"/>
<comment type="similarity">
    <text evidence="2">Belongs to the auxin efflux carrier (TC 2.A.69) family.</text>
</comment>
<dbReference type="AlphaFoldDB" id="A0A918J3F6"/>
<feature type="transmembrane region" description="Helical" evidence="8">
    <location>
        <begin position="125"/>
        <end position="145"/>
    </location>
</feature>
<feature type="transmembrane region" description="Helical" evidence="8">
    <location>
        <begin position="193"/>
        <end position="216"/>
    </location>
</feature>
<dbReference type="PANTHER" id="PTHR36838:SF3">
    <property type="entry name" value="TRANSPORTER AUXIN EFFLUX CARRIER EC FAMILY"/>
    <property type="match status" value="1"/>
</dbReference>
<keyword evidence="4" id="KW-1003">Cell membrane</keyword>
<keyword evidence="5 8" id="KW-0812">Transmembrane</keyword>
<feature type="transmembrane region" description="Helical" evidence="8">
    <location>
        <begin position="7"/>
        <end position="26"/>
    </location>
</feature>
<evidence type="ECO:0000313" key="9">
    <source>
        <dbReference type="EMBL" id="GGW45855.1"/>
    </source>
</evidence>
<gene>
    <name evidence="9" type="ORF">GCM10011452_37410</name>
</gene>
<dbReference type="RefSeq" id="WP_189635407.1">
    <property type="nucleotide sequence ID" value="NZ_BMYQ01000021.1"/>
</dbReference>
<protein>
    <submittedName>
        <fullName evidence="9">Malonate transporter</fullName>
    </submittedName>
</protein>
<reference evidence="9" key="2">
    <citation type="submission" date="2020-09" db="EMBL/GenBank/DDBJ databases">
        <authorList>
            <person name="Sun Q."/>
            <person name="Kim S."/>
        </authorList>
    </citation>
    <scope>NUCLEOTIDE SEQUENCE</scope>
    <source>
        <strain evidence="9">KCTC 23714</strain>
    </source>
</reference>
<name>A0A918J3F6_9RHOB</name>
<evidence type="ECO:0000256" key="8">
    <source>
        <dbReference type="SAM" id="Phobius"/>
    </source>
</evidence>
<feature type="transmembrane region" description="Helical" evidence="8">
    <location>
        <begin position="38"/>
        <end position="55"/>
    </location>
</feature>
<evidence type="ECO:0000313" key="10">
    <source>
        <dbReference type="Proteomes" id="UP000628984"/>
    </source>
</evidence>
<feature type="transmembrane region" description="Helical" evidence="8">
    <location>
        <begin position="259"/>
        <end position="278"/>
    </location>
</feature>
<keyword evidence="3" id="KW-0813">Transport</keyword>
<feature type="transmembrane region" description="Helical" evidence="8">
    <location>
        <begin position="94"/>
        <end position="113"/>
    </location>
</feature>
<evidence type="ECO:0000256" key="6">
    <source>
        <dbReference type="ARBA" id="ARBA00022989"/>
    </source>
</evidence>
<dbReference type="InterPro" id="IPR038770">
    <property type="entry name" value="Na+/solute_symporter_sf"/>
</dbReference>
<evidence type="ECO:0000256" key="3">
    <source>
        <dbReference type="ARBA" id="ARBA00022448"/>
    </source>
</evidence>
<dbReference type="EMBL" id="BMYQ01000021">
    <property type="protein sequence ID" value="GGW45855.1"/>
    <property type="molecule type" value="Genomic_DNA"/>
</dbReference>
<dbReference type="Gene3D" id="1.20.1530.20">
    <property type="match status" value="1"/>
</dbReference>
<feature type="transmembrane region" description="Helical" evidence="8">
    <location>
        <begin position="228"/>
        <end position="247"/>
    </location>
</feature>
<dbReference type="PANTHER" id="PTHR36838">
    <property type="entry name" value="AUXIN EFFLUX CARRIER FAMILY PROTEIN"/>
    <property type="match status" value="1"/>
</dbReference>
<feature type="transmembrane region" description="Helical" evidence="8">
    <location>
        <begin position="67"/>
        <end position="88"/>
    </location>
</feature>
<dbReference type="GO" id="GO:0005886">
    <property type="term" value="C:plasma membrane"/>
    <property type="evidence" value="ECO:0007669"/>
    <property type="project" value="UniProtKB-SubCell"/>
</dbReference>
<organism evidence="9 10">
    <name type="scientific">Gemmobacter lanyuensis</name>
    <dbReference type="NCBI Taxonomy" id="1054497"/>
    <lineage>
        <taxon>Bacteria</taxon>
        <taxon>Pseudomonadati</taxon>
        <taxon>Pseudomonadota</taxon>
        <taxon>Alphaproteobacteria</taxon>
        <taxon>Rhodobacterales</taxon>
        <taxon>Paracoccaceae</taxon>
        <taxon>Gemmobacter</taxon>
    </lineage>
</organism>
<accession>A0A918J3F6</accession>
<evidence type="ECO:0000256" key="1">
    <source>
        <dbReference type="ARBA" id="ARBA00004651"/>
    </source>
</evidence>
<keyword evidence="6 8" id="KW-1133">Transmembrane helix</keyword>
<dbReference type="Pfam" id="PF03547">
    <property type="entry name" value="Mem_trans"/>
    <property type="match status" value="1"/>
</dbReference>
<keyword evidence="10" id="KW-1185">Reference proteome</keyword>
<evidence type="ECO:0000256" key="2">
    <source>
        <dbReference type="ARBA" id="ARBA00010145"/>
    </source>
</evidence>
<comment type="caution">
    <text evidence="9">The sequence shown here is derived from an EMBL/GenBank/DDBJ whole genome shotgun (WGS) entry which is preliminary data.</text>
</comment>
<evidence type="ECO:0000256" key="5">
    <source>
        <dbReference type="ARBA" id="ARBA00022692"/>
    </source>
</evidence>
<feature type="transmembrane region" description="Helical" evidence="8">
    <location>
        <begin position="287"/>
        <end position="307"/>
    </location>
</feature>
<comment type="subcellular location">
    <subcellularLocation>
        <location evidence="1">Cell membrane</location>
        <topology evidence="1">Multi-pass membrane protein</topology>
    </subcellularLocation>
</comment>
<evidence type="ECO:0000256" key="4">
    <source>
        <dbReference type="ARBA" id="ARBA00022475"/>
    </source>
</evidence>
<keyword evidence="7 8" id="KW-0472">Membrane</keyword>